<dbReference type="RefSeq" id="WP_252166533.1">
    <property type="nucleotide sequence ID" value="NZ_CP084930.1"/>
</dbReference>
<evidence type="ECO:0000313" key="2">
    <source>
        <dbReference type="Proteomes" id="UP001056937"/>
    </source>
</evidence>
<gene>
    <name evidence="1" type="ORF">LHA26_15845</name>
</gene>
<dbReference type="EMBL" id="CP084930">
    <property type="protein sequence ID" value="USI72725.1"/>
    <property type="molecule type" value="Genomic_DNA"/>
</dbReference>
<proteinExistence type="predicted"/>
<protein>
    <submittedName>
        <fullName evidence="1">GPO family capsid scaffolding protein</fullName>
    </submittedName>
</protein>
<organism evidence="1 2">
    <name type="scientific">Sphingomonas morindae</name>
    <dbReference type="NCBI Taxonomy" id="1541170"/>
    <lineage>
        <taxon>Bacteria</taxon>
        <taxon>Pseudomonadati</taxon>
        <taxon>Pseudomonadota</taxon>
        <taxon>Alphaproteobacteria</taxon>
        <taxon>Sphingomonadales</taxon>
        <taxon>Sphingomonadaceae</taxon>
        <taxon>Sphingomonas</taxon>
    </lineage>
</organism>
<sequence length="275" mass="28825">MGKKSQFFRAFVEGSTMDGRTVSRDMVDQVVETFSTDNYTPRINIEHIAGYSPEPPFNGYGSVIAVRAQDDVFVIDGKEETRRALYVQVEGNDQLVRLVAADQKPFPSVELTPSYAGTDKFGLVGLAFTDTPASIGTQALKFIRTAPGTLFATADEPVALRFEADREEPAGIAATVASVVAATFARLGFKSPEPDRAKETPVTPPAPANDNAALFSAVALAVSDGVAAAVAPINAEVAALATRLDALADALATTEQPGFARQPATGGAGAVQADF</sequence>
<dbReference type="Pfam" id="PF05929">
    <property type="entry name" value="Phage_GPO"/>
    <property type="match status" value="1"/>
</dbReference>
<dbReference type="InterPro" id="IPR009228">
    <property type="entry name" value="Capsid_scaffold_GpO"/>
</dbReference>
<dbReference type="Proteomes" id="UP001056937">
    <property type="component" value="Chromosome 1"/>
</dbReference>
<accession>A0ABY4X7V4</accession>
<evidence type="ECO:0000313" key="1">
    <source>
        <dbReference type="EMBL" id="USI72725.1"/>
    </source>
</evidence>
<reference evidence="1" key="1">
    <citation type="journal article" date="2022" name="Toxins">
        <title>Genomic Analysis of Sphingopyxis sp. USTB-05 for Biodegrading Cyanobacterial Hepatotoxins.</title>
        <authorList>
            <person name="Liu C."/>
            <person name="Xu Q."/>
            <person name="Zhao Z."/>
            <person name="Zhang H."/>
            <person name="Liu X."/>
            <person name="Yin C."/>
            <person name="Liu Y."/>
            <person name="Yan H."/>
        </authorList>
    </citation>
    <scope>NUCLEOTIDE SEQUENCE</scope>
    <source>
        <strain evidence="1">NBD5</strain>
    </source>
</reference>
<keyword evidence="2" id="KW-1185">Reference proteome</keyword>
<name>A0ABY4X7V4_9SPHN</name>